<name>A0A6A6RNN1_9PLEO</name>
<feature type="compositionally biased region" description="Acidic residues" evidence="1">
    <location>
        <begin position="181"/>
        <end position="190"/>
    </location>
</feature>
<dbReference type="Proteomes" id="UP000799753">
    <property type="component" value="Unassembled WGS sequence"/>
</dbReference>
<sequence length="190" mass="21147">MRQHTCSMEDPNNHHSLADSVKRRKEMRHAMVTRGGCNPAQLKQGAPPHRRTCSWVTDLQVPEIAPSETGILKLYRNGLSRPGVRKIQKTRSASSECHRMNMNGILRITLPKVMRLFTTPMGAVHNAHEWLQDGGGALGAIWMNHSGVNLGRSQIPKGEWRGGVSTTVTRDNSLLQHSPLADDDFEAMPE</sequence>
<gene>
    <name evidence="2" type="ORF">P280DRAFT_170493</name>
</gene>
<feature type="compositionally biased region" description="Polar residues" evidence="1">
    <location>
        <begin position="164"/>
        <end position="176"/>
    </location>
</feature>
<dbReference type="EMBL" id="MU006804">
    <property type="protein sequence ID" value="KAF2635778.1"/>
    <property type="molecule type" value="Genomic_DNA"/>
</dbReference>
<evidence type="ECO:0000313" key="2">
    <source>
        <dbReference type="EMBL" id="KAF2635778.1"/>
    </source>
</evidence>
<reference evidence="2" key="1">
    <citation type="journal article" date="2020" name="Stud. Mycol.">
        <title>101 Dothideomycetes genomes: a test case for predicting lifestyles and emergence of pathogens.</title>
        <authorList>
            <person name="Haridas S."/>
            <person name="Albert R."/>
            <person name="Binder M."/>
            <person name="Bloem J."/>
            <person name="Labutti K."/>
            <person name="Salamov A."/>
            <person name="Andreopoulos B."/>
            <person name="Baker S."/>
            <person name="Barry K."/>
            <person name="Bills G."/>
            <person name="Bluhm B."/>
            <person name="Cannon C."/>
            <person name="Castanera R."/>
            <person name="Culley D."/>
            <person name="Daum C."/>
            <person name="Ezra D."/>
            <person name="Gonzalez J."/>
            <person name="Henrissat B."/>
            <person name="Kuo A."/>
            <person name="Liang C."/>
            <person name="Lipzen A."/>
            <person name="Lutzoni F."/>
            <person name="Magnuson J."/>
            <person name="Mondo S."/>
            <person name="Nolan M."/>
            <person name="Ohm R."/>
            <person name="Pangilinan J."/>
            <person name="Park H.-J."/>
            <person name="Ramirez L."/>
            <person name="Alfaro M."/>
            <person name="Sun H."/>
            <person name="Tritt A."/>
            <person name="Yoshinaga Y."/>
            <person name="Zwiers L.-H."/>
            <person name="Turgeon B."/>
            <person name="Goodwin S."/>
            <person name="Spatafora J."/>
            <person name="Crous P."/>
            <person name="Grigoriev I."/>
        </authorList>
    </citation>
    <scope>NUCLEOTIDE SEQUENCE</scope>
    <source>
        <strain evidence="2">CBS 473.64</strain>
    </source>
</reference>
<dbReference type="AlphaFoldDB" id="A0A6A6RNN1"/>
<organism evidence="2 3">
    <name type="scientific">Massarina eburnea CBS 473.64</name>
    <dbReference type="NCBI Taxonomy" id="1395130"/>
    <lineage>
        <taxon>Eukaryota</taxon>
        <taxon>Fungi</taxon>
        <taxon>Dikarya</taxon>
        <taxon>Ascomycota</taxon>
        <taxon>Pezizomycotina</taxon>
        <taxon>Dothideomycetes</taxon>
        <taxon>Pleosporomycetidae</taxon>
        <taxon>Pleosporales</taxon>
        <taxon>Massarineae</taxon>
        <taxon>Massarinaceae</taxon>
        <taxon>Massarina</taxon>
    </lineage>
</organism>
<evidence type="ECO:0000256" key="1">
    <source>
        <dbReference type="SAM" id="MobiDB-lite"/>
    </source>
</evidence>
<proteinExistence type="predicted"/>
<keyword evidence="3" id="KW-1185">Reference proteome</keyword>
<feature type="region of interest" description="Disordered" evidence="1">
    <location>
        <begin position="163"/>
        <end position="190"/>
    </location>
</feature>
<protein>
    <submittedName>
        <fullName evidence="2">Uncharacterized protein</fullName>
    </submittedName>
</protein>
<accession>A0A6A6RNN1</accession>
<evidence type="ECO:0000313" key="3">
    <source>
        <dbReference type="Proteomes" id="UP000799753"/>
    </source>
</evidence>